<dbReference type="STRING" id="1797593.A3A65_01270"/>
<comment type="caution">
    <text evidence="1">The sequence shown here is derived from an EMBL/GenBank/DDBJ whole genome shotgun (WGS) entry which is preliminary data.</text>
</comment>
<reference evidence="1 2" key="1">
    <citation type="journal article" date="2016" name="Nat. Commun.">
        <title>Thousands of microbial genomes shed light on interconnected biogeochemical processes in an aquifer system.</title>
        <authorList>
            <person name="Anantharaman K."/>
            <person name="Brown C.T."/>
            <person name="Hug L.A."/>
            <person name="Sharon I."/>
            <person name="Castelle C.J."/>
            <person name="Probst A.J."/>
            <person name="Thomas B.C."/>
            <person name="Singh A."/>
            <person name="Wilkins M.J."/>
            <person name="Karaoz U."/>
            <person name="Brodie E.L."/>
            <person name="Williams K.H."/>
            <person name="Hubbard S.S."/>
            <person name="Banfield J.F."/>
        </authorList>
    </citation>
    <scope>NUCLEOTIDE SEQUENCE [LARGE SCALE GENOMIC DNA]</scope>
</reference>
<dbReference type="Proteomes" id="UP000176723">
    <property type="component" value="Unassembled WGS sequence"/>
</dbReference>
<evidence type="ECO:0000313" key="1">
    <source>
        <dbReference type="EMBL" id="OGY20787.1"/>
    </source>
</evidence>
<protein>
    <submittedName>
        <fullName evidence="1">Uncharacterized protein</fullName>
    </submittedName>
</protein>
<organism evidence="1 2">
    <name type="scientific">Candidatus Chisholmbacteria bacterium RIFCSPLOWO2_01_FULL_49_14</name>
    <dbReference type="NCBI Taxonomy" id="1797593"/>
    <lineage>
        <taxon>Bacteria</taxon>
        <taxon>Candidatus Chisholmiibacteriota</taxon>
    </lineage>
</organism>
<dbReference type="AlphaFoldDB" id="A0A1G1W043"/>
<dbReference type="EMBL" id="MHCL01000023">
    <property type="protein sequence ID" value="OGY20787.1"/>
    <property type="molecule type" value="Genomic_DNA"/>
</dbReference>
<gene>
    <name evidence="1" type="ORF">A3A65_01270</name>
</gene>
<name>A0A1G1W043_9BACT</name>
<accession>A0A1G1W043</accession>
<sequence>MNGNSATPAQKANEQYRQIITDMLQELNQVLDDHVVVKIARGVPGLTVADTGQVEAIEGDPQAVVQGVVDQFVGLSNKVVVKTLQPLLRQCPWIKVPGVS</sequence>
<evidence type="ECO:0000313" key="2">
    <source>
        <dbReference type="Proteomes" id="UP000176723"/>
    </source>
</evidence>
<proteinExistence type="predicted"/>